<organism evidence="1 2">
    <name type="scientific">Elysia marginata</name>
    <dbReference type="NCBI Taxonomy" id="1093978"/>
    <lineage>
        <taxon>Eukaryota</taxon>
        <taxon>Metazoa</taxon>
        <taxon>Spiralia</taxon>
        <taxon>Lophotrochozoa</taxon>
        <taxon>Mollusca</taxon>
        <taxon>Gastropoda</taxon>
        <taxon>Heterobranchia</taxon>
        <taxon>Euthyneura</taxon>
        <taxon>Panpulmonata</taxon>
        <taxon>Sacoglossa</taxon>
        <taxon>Placobranchoidea</taxon>
        <taxon>Plakobranchidae</taxon>
        <taxon>Elysia</taxon>
    </lineage>
</organism>
<evidence type="ECO:0000313" key="1">
    <source>
        <dbReference type="EMBL" id="GFR90353.1"/>
    </source>
</evidence>
<reference evidence="1 2" key="1">
    <citation type="journal article" date="2021" name="Elife">
        <title>Chloroplast acquisition without the gene transfer in kleptoplastic sea slugs, Plakobranchus ocellatus.</title>
        <authorList>
            <person name="Maeda T."/>
            <person name="Takahashi S."/>
            <person name="Yoshida T."/>
            <person name="Shimamura S."/>
            <person name="Takaki Y."/>
            <person name="Nagai Y."/>
            <person name="Toyoda A."/>
            <person name="Suzuki Y."/>
            <person name="Arimoto A."/>
            <person name="Ishii H."/>
            <person name="Satoh N."/>
            <person name="Nishiyama T."/>
            <person name="Hasebe M."/>
            <person name="Maruyama T."/>
            <person name="Minagawa J."/>
            <person name="Obokata J."/>
            <person name="Shigenobu S."/>
        </authorList>
    </citation>
    <scope>NUCLEOTIDE SEQUENCE [LARGE SCALE GENOMIC DNA]</scope>
</reference>
<keyword evidence="2" id="KW-1185">Reference proteome</keyword>
<protein>
    <submittedName>
        <fullName evidence="1">Uncharacterized protein</fullName>
    </submittedName>
</protein>
<evidence type="ECO:0000313" key="2">
    <source>
        <dbReference type="Proteomes" id="UP000762676"/>
    </source>
</evidence>
<dbReference type="AlphaFoldDB" id="A0AAV4GWT8"/>
<comment type="caution">
    <text evidence="1">The sequence shown here is derived from an EMBL/GenBank/DDBJ whole genome shotgun (WGS) entry which is preliminary data.</text>
</comment>
<sequence length="91" mass="10555">MDSYRILNRQLLLMLYPTKHSKVFYNVAPNAPKSLRSFGAETSDRWRSPFYRLAWPRGSIFEEIYSMCNGCRGIDCSNIPGMLLEGMLKED</sequence>
<dbReference type="EMBL" id="BMAT01001684">
    <property type="protein sequence ID" value="GFR90353.1"/>
    <property type="molecule type" value="Genomic_DNA"/>
</dbReference>
<accession>A0AAV4GWT8</accession>
<proteinExistence type="predicted"/>
<dbReference type="Proteomes" id="UP000762676">
    <property type="component" value="Unassembled WGS sequence"/>
</dbReference>
<name>A0AAV4GWT8_9GAST</name>
<gene>
    <name evidence="1" type="ORF">ElyMa_000815800</name>
</gene>